<comment type="caution">
    <text evidence="1">The sequence shown here is derived from an EMBL/GenBank/DDBJ whole genome shotgun (WGS) entry which is preliminary data.</text>
</comment>
<accession>A0ABP0IEN5</accession>
<dbReference type="Proteomes" id="UP001642464">
    <property type="component" value="Unassembled WGS sequence"/>
</dbReference>
<dbReference type="EMBL" id="CAXAMM010003736">
    <property type="protein sequence ID" value="CAK9001056.1"/>
    <property type="molecule type" value="Genomic_DNA"/>
</dbReference>
<name>A0ABP0IEN5_9DINO</name>
<sequence length="1538" mass="175100">MNDFDDFLNADEDEEERHLAKPKSQKKGGSPSYRGAGHYDGHVNYGFGRRQSDPYSFDLPDHLPVPKVKKAEKIPGRQKGEPASSPSVRSVGPARERSSLKGGVTPSAKSEPAKLPSPSVRSESSEASVSETGSPGQISDFAKMKADFDKISEELKKQEEERERKKKEEEERRKEAEEARKKEEEKKKAEAEEERKREAAKLKEEEEQKKREEEEAKQKEEEKKKREEEEARQREEERKKKREEEEAKRKEEERMKREEEEIRQREEERKKREEEEKRKKGEEEAVRKEEERKKCEEEEEAQRRQENREEAEAAEAKQQEHARKKKEEKEAEAARLEEERQNQLKQDALSSQNLQVRELREAKMRQEELKREAQDQMSAAAHQVAEANSEQAILSLRVASLMQELACVREERDTLKEDLGTISRLKQEEVADRQLQVAAEADANPASMRRVAELELELASAKECADEVCRELECCREAKRQLEREIIARPRAEAEIHPELQQAEAKCALAQSELAGMQEKMRYYAQSQQEMEEDRRQVVHLAEELRSAKSEMAQALQLDEQLMRSQIENKKLQDALSSQNLQVRELREAKMRQEELKREAQDQMSAAAHQVAEANSQQAELSQRVASLMWELAGLREERDTLKEDLALATPAKGEKVKKEEQSTEGPMSVIVRMQGELDMAEKMLRACEKENENLAQQNRQLRQGARLKREEVDDRQLQLVAELNAAKAEADANPASMRRVAELERELAAAKERADEHGRELERCREAKRQLEREIIAGPRVEAEIHPELQQAEAKCALAQSELAGMQEKLRYYAQSQQEMEEDRRQVAQLAEELWAAKNETAELRRRPGLKEASRKIAELRRQNEELNECLRKRHPDSLLSLIKACEPAPEEKRELRHLQSRVTELEAQLQERDALYDRRIRGLRAQYDHMRHEYERRAETKKGTETRLSTAADVERRAGPDHEAVLQARIKDLERQVEHTKSYYLTKLRKREPLVPPWKPAKASGSETRVQQLQHQLQERDQRIAELLAAKAPPGPAGYPPGLAASPQYPAPPASAPLSASAPVASNFLRLFMASPEGSALAALCSALHWLAQTTRMDRFQEVTSYIEMVLPIFVAAESAAKGSISGEPVQADISYGTHTVLLQQHDALRLEMPLLPSSVWGAYRHGLQRLAHLASQASLGGRPKLQLLEAIAELRMAVEAVIQKLFCPMEGSLQGHGLESIAPRLSLEAARDDLQGLREDEAAINMLQDAEAQAGLDHRLPWGELLAVLARSGVSEQCLELCRSAARPDFSVSLSELQHVWQGAAERPFQAAGLFKALARIRLAISRDFTALQQLDRDAPSVAGFFPRGDFMEALRALPCALSLEERHQIASLFSPAGDARHVCYPLFLQSVMPERLEAEARLPKGDVRVEEEWPLRLEEAQAESRSLRDHLRQQEARSAEQARHIAALGSDVPAQAVRRLQGEVALLETKVLEQQATQAAAARKSEIELRADLDVKSHEVLSLRRALEARDSEVRRYQMELEAIIIELNDLRGS</sequence>
<dbReference type="PANTHER" id="PTHR18861:SF0">
    <property type="entry name" value="BRUCHPILOT, ISOFORM J"/>
    <property type="match status" value="1"/>
</dbReference>
<reference evidence="1 3" key="1">
    <citation type="submission" date="2024-02" db="EMBL/GenBank/DDBJ databases">
        <authorList>
            <person name="Chen Y."/>
            <person name="Shah S."/>
            <person name="Dougan E. K."/>
            <person name="Thang M."/>
            <person name="Chan C."/>
        </authorList>
    </citation>
    <scope>NUCLEOTIDE SEQUENCE [LARGE SCALE GENOMIC DNA]</scope>
</reference>
<protein>
    <submittedName>
        <fullName evidence="1">Centrosomal protein of 162 kDa (Cep162) (Protein QN1 homolog)</fullName>
    </submittedName>
</protein>
<organism evidence="1 3">
    <name type="scientific">Durusdinium trenchii</name>
    <dbReference type="NCBI Taxonomy" id="1381693"/>
    <lineage>
        <taxon>Eukaryota</taxon>
        <taxon>Sar</taxon>
        <taxon>Alveolata</taxon>
        <taxon>Dinophyceae</taxon>
        <taxon>Suessiales</taxon>
        <taxon>Symbiodiniaceae</taxon>
        <taxon>Durusdinium</taxon>
    </lineage>
</organism>
<gene>
    <name evidence="1" type="ORF">SCF082_LOCUS6761</name>
    <name evidence="2" type="ORF">SCF082_LOCUS6775</name>
</gene>
<dbReference type="PANTHER" id="PTHR18861">
    <property type="entry name" value="ELKS/RAB6-INTERACTING/CAST PROTEIN"/>
    <property type="match status" value="1"/>
</dbReference>
<evidence type="ECO:0000313" key="2">
    <source>
        <dbReference type="EMBL" id="CAK9001086.1"/>
    </source>
</evidence>
<keyword evidence="3" id="KW-1185">Reference proteome</keyword>
<evidence type="ECO:0000313" key="3">
    <source>
        <dbReference type="Proteomes" id="UP001642464"/>
    </source>
</evidence>
<proteinExistence type="predicted"/>
<dbReference type="EMBL" id="CAXAMM010003747">
    <property type="protein sequence ID" value="CAK9001086.1"/>
    <property type="molecule type" value="Genomic_DNA"/>
</dbReference>
<evidence type="ECO:0000313" key="1">
    <source>
        <dbReference type="EMBL" id="CAK9001056.1"/>
    </source>
</evidence>